<comment type="caution">
    <text evidence="1">The sequence shown here is derived from an EMBL/GenBank/DDBJ whole genome shotgun (WGS) entry which is preliminary data.</text>
</comment>
<evidence type="ECO:0000313" key="2">
    <source>
        <dbReference type="Proteomes" id="UP000559010"/>
    </source>
</evidence>
<reference evidence="1 2" key="1">
    <citation type="submission" date="2020-04" db="EMBL/GenBank/DDBJ databases">
        <title>Flammeovirgaceae bacterium KN852 isolated from deep sea.</title>
        <authorList>
            <person name="Zhang D.-C."/>
        </authorList>
    </citation>
    <scope>NUCLEOTIDE SEQUENCE [LARGE SCALE GENOMIC DNA]</scope>
    <source>
        <strain evidence="1 2">KN852</strain>
    </source>
</reference>
<name>A0A848IS66_9BACT</name>
<dbReference type="RefSeq" id="WP_169677924.1">
    <property type="nucleotide sequence ID" value="NZ_JABBNU010000002.1"/>
</dbReference>
<sequence length="220" mass="25507">MEPVKIYKHKDVEAIIELYGELLFDRDCFATIKEHLEEIKNFLWNSLKNKSEAALKEVSNYHPYYMGKTIDELVHLPLNQQDAELTISNEYGFKNWDNLIEKSKVAYNYDFEDAVDFAISGQANELNMILQRSPIIIDQCSQFGHKATILHYLIANGTEMWRQIVPDNLIDIVKLLLDYGCTSNKAMIVYGGEYYPYELIDSSAHLHSCNLDDQLKMLLK</sequence>
<keyword evidence="2" id="KW-1185">Reference proteome</keyword>
<dbReference type="AlphaFoldDB" id="A0A848IS66"/>
<dbReference type="Proteomes" id="UP000559010">
    <property type="component" value="Unassembled WGS sequence"/>
</dbReference>
<evidence type="ECO:0000313" key="1">
    <source>
        <dbReference type="EMBL" id="NMM47293.1"/>
    </source>
</evidence>
<proteinExistence type="predicted"/>
<accession>A0A848IS66</accession>
<gene>
    <name evidence="1" type="ORF">HH304_02705</name>
</gene>
<organism evidence="1 2">
    <name type="scientific">Marinigracilibium pacificum</name>
    <dbReference type="NCBI Taxonomy" id="2729599"/>
    <lineage>
        <taxon>Bacteria</taxon>
        <taxon>Pseudomonadati</taxon>
        <taxon>Bacteroidota</taxon>
        <taxon>Cytophagia</taxon>
        <taxon>Cytophagales</taxon>
        <taxon>Flammeovirgaceae</taxon>
        <taxon>Marinigracilibium</taxon>
    </lineage>
</organism>
<dbReference type="EMBL" id="JABBNU010000002">
    <property type="protein sequence ID" value="NMM47293.1"/>
    <property type="molecule type" value="Genomic_DNA"/>
</dbReference>
<protein>
    <submittedName>
        <fullName evidence="1">Uncharacterized protein</fullName>
    </submittedName>
</protein>